<dbReference type="PRINTS" id="PR00196">
    <property type="entry name" value="ANNEXIN"/>
</dbReference>
<organism evidence="6 7">
    <name type="scientific">Daphnia galeata</name>
    <dbReference type="NCBI Taxonomy" id="27404"/>
    <lineage>
        <taxon>Eukaryota</taxon>
        <taxon>Metazoa</taxon>
        <taxon>Ecdysozoa</taxon>
        <taxon>Arthropoda</taxon>
        <taxon>Crustacea</taxon>
        <taxon>Branchiopoda</taxon>
        <taxon>Diplostraca</taxon>
        <taxon>Cladocera</taxon>
        <taxon>Anomopoda</taxon>
        <taxon>Daphniidae</taxon>
        <taxon>Daphnia</taxon>
    </lineage>
</organism>
<dbReference type="OrthoDB" id="37886at2759"/>
<evidence type="ECO:0000256" key="2">
    <source>
        <dbReference type="ARBA" id="ARBA00022737"/>
    </source>
</evidence>
<proteinExistence type="inferred from homology"/>
<protein>
    <recommendedName>
        <fullName evidence="4">Annexin</fullName>
    </recommendedName>
</protein>
<evidence type="ECO:0000313" key="7">
    <source>
        <dbReference type="Proteomes" id="UP000789390"/>
    </source>
</evidence>
<keyword evidence="4" id="KW-0111">Calcium/phospholipid-binding</keyword>
<dbReference type="PANTHER" id="PTHR10502:SF177">
    <property type="entry name" value="ANNEXIN B10"/>
    <property type="match status" value="1"/>
</dbReference>
<dbReference type="InterPro" id="IPR018502">
    <property type="entry name" value="Annexin_repeat"/>
</dbReference>
<comment type="similarity">
    <text evidence="1 4">Belongs to the annexin family.</text>
</comment>
<gene>
    <name evidence="6" type="ORF">DGAL_LOCUS13839</name>
</gene>
<feature type="region of interest" description="Disordered" evidence="5">
    <location>
        <begin position="1"/>
        <end position="23"/>
    </location>
</feature>
<dbReference type="GO" id="GO:0005634">
    <property type="term" value="C:nucleus"/>
    <property type="evidence" value="ECO:0007669"/>
    <property type="project" value="TreeGrafter"/>
</dbReference>
<comment type="domain">
    <text evidence="4">A pair of annexin repeats may form one binding site for calcium and phospholipid.</text>
</comment>
<dbReference type="GO" id="GO:0005737">
    <property type="term" value="C:cytoplasm"/>
    <property type="evidence" value="ECO:0007669"/>
    <property type="project" value="TreeGrafter"/>
</dbReference>
<keyword evidence="3 4" id="KW-0041">Annexin</keyword>
<dbReference type="EMBL" id="CAKKLH010000302">
    <property type="protein sequence ID" value="CAH0110276.1"/>
    <property type="molecule type" value="Genomic_DNA"/>
</dbReference>
<dbReference type="PROSITE" id="PS51897">
    <property type="entry name" value="ANNEXIN_2"/>
    <property type="match status" value="2"/>
</dbReference>
<evidence type="ECO:0000256" key="4">
    <source>
        <dbReference type="RuleBase" id="RU003540"/>
    </source>
</evidence>
<reference evidence="6" key="1">
    <citation type="submission" date="2021-11" db="EMBL/GenBank/DDBJ databases">
        <authorList>
            <person name="Schell T."/>
        </authorList>
    </citation>
    <scope>NUCLEOTIDE SEQUENCE</scope>
    <source>
        <strain evidence="6">M5</strain>
    </source>
</reference>
<name>A0A8J2RXV3_9CRUS</name>
<dbReference type="GO" id="GO:0001786">
    <property type="term" value="F:phosphatidylserine binding"/>
    <property type="evidence" value="ECO:0007669"/>
    <property type="project" value="TreeGrafter"/>
</dbReference>
<dbReference type="FunFam" id="1.10.220.10:FF:000001">
    <property type="entry name" value="Annexin"/>
    <property type="match status" value="1"/>
</dbReference>
<dbReference type="PROSITE" id="PS00223">
    <property type="entry name" value="ANNEXIN_1"/>
    <property type="match status" value="1"/>
</dbReference>
<keyword evidence="7" id="KW-1185">Reference proteome</keyword>
<accession>A0A8J2RXV3</accession>
<dbReference type="AlphaFoldDB" id="A0A8J2RXV3"/>
<dbReference type="GO" id="GO:0005509">
    <property type="term" value="F:calcium ion binding"/>
    <property type="evidence" value="ECO:0007669"/>
    <property type="project" value="InterPro"/>
</dbReference>
<dbReference type="InterPro" id="IPR018252">
    <property type="entry name" value="Annexin_repeat_CS"/>
</dbReference>
<dbReference type="InterPro" id="IPR001464">
    <property type="entry name" value="Annexin"/>
</dbReference>
<dbReference type="SUPFAM" id="SSF47874">
    <property type="entry name" value="Annexin"/>
    <property type="match status" value="2"/>
</dbReference>
<dbReference type="PANTHER" id="PTHR10502">
    <property type="entry name" value="ANNEXIN"/>
    <property type="match status" value="1"/>
</dbReference>
<dbReference type="Pfam" id="PF00191">
    <property type="entry name" value="Annexin"/>
    <property type="match status" value="3"/>
</dbReference>
<dbReference type="FunFam" id="1.10.220.10:FF:000004">
    <property type="entry name" value="Annexin"/>
    <property type="match status" value="1"/>
</dbReference>
<evidence type="ECO:0000313" key="6">
    <source>
        <dbReference type="EMBL" id="CAH0110276.1"/>
    </source>
</evidence>
<dbReference type="GO" id="GO:0012506">
    <property type="term" value="C:vesicle membrane"/>
    <property type="evidence" value="ECO:0007669"/>
    <property type="project" value="TreeGrafter"/>
</dbReference>
<dbReference type="GO" id="GO:0005544">
    <property type="term" value="F:calcium-dependent phospholipid binding"/>
    <property type="evidence" value="ECO:0007669"/>
    <property type="project" value="UniProtKB-KW"/>
</dbReference>
<dbReference type="GO" id="GO:0005886">
    <property type="term" value="C:plasma membrane"/>
    <property type="evidence" value="ECO:0007669"/>
    <property type="project" value="TreeGrafter"/>
</dbReference>
<dbReference type="Proteomes" id="UP000789390">
    <property type="component" value="Unassembled WGS sequence"/>
</dbReference>
<keyword evidence="4" id="KW-0106">Calcium</keyword>
<evidence type="ECO:0000256" key="3">
    <source>
        <dbReference type="ARBA" id="ARBA00023216"/>
    </source>
</evidence>
<evidence type="ECO:0000256" key="1">
    <source>
        <dbReference type="ARBA" id="ARBA00007831"/>
    </source>
</evidence>
<sequence>MSSPSCADVENSGHMKYDTLTPGLPNTEVPTVVPVPAANFDVVADAKALRVAMKGLGTDEQGIIDILCHRTNAQRQKISEAFTIEFSRDLVDDLKSELSGKFKNLIISLMMPTEEYCAKVLNEVIKHAASKEAVLEDISCFGSDEEILNLVAAYETSVMVEILFTRRYAEVVKIANAYNKLYKIDLKRDIKQDISGRIQKLLLKSLQEINDPTIDSEEQEDYTTVVNAQEEARLLLERGEEESRTTEENPFINILGFAAQRRRLTSVIFQEYLKISGEPIEETLKSEVSEDIICYLLEIVKIVRNRPAYFAERLELAMKRFGIDDGTITRIIVSRCEVDLANIKLEYERMYGKTLYGSVENKTSGDYRRALLALIGPACLNNEMLAPPIFFM</sequence>
<comment type="caution">
    <text evidence="6">The sequence shown here is derived from an EMBL/GenBank/DDBJ whole genome shotgun (WGS) entry which is preliminary data.</text>
</comment>
<evidence type="ECO:0000256" key="5">
    <source>
        <dbReference type="SAM" id="MobiDB-lite"/>
    </source>
</evidence>
<dbReference type="Gene3D" id="1.10.220.10">
    <property type="entry name" value="Annexin"/>
    <property type="match status" value="4"/>
</dbReference>
<dbReference type="InterPro" id="IPR037104">
    <property type="entry name" value="Annexin_sf"/>
</dbReference>
<keyword evidence="2 4" id="KW-0677">Repeat</keyword>
<dbReference type="SMART" id="SM00335">
    <property type="entry name" value="ANX"/>
    <property type="match status" value="4"/>
</dbReference>